<organism evidence="1 2">
    <name type="scientific">Trichomonas vaginalis (strain ATCC PRA-98 / G3)</name>
    <dbReference type="NCBI Taxonomy" id="412133"/>
    <lineage>
        <taxon>Eukaryota</taxon>
        <taxon>Metamonada</taxon>
        <taxon>Parabasalia</taxon>
        <taxon>Trichomonadida</taxon>
        <taxon>Trichomonadidae</taxon>
        <taxon>Trichomonas</taxon>
    </lineage>
</organism>
<reference evidence="1" key="2">
    <citation type="journal article" date="2007" name="Science">
        <title>Draft genome sequence of the sexually transmitted pathogen Trichomonas vaginalis.</title>
        <authorList>
            <person name="Carlton J.M."/>
            <person name="Hirt R.P."/>
            <person name="Silva J.C."/>
            <person name="Delcher A.L."/>
            <person name="Schatz M."/>
            <person name="Zhao Q."/>
            <person name="Wortman J.R."/>
            <person name="Bidwell S.L."/>
            <person name="Alsmark U.C.M."/>
            <person name="Besteiro S."/>
            <person name="Sicheritz-Ponten T."/>
            <person name="Noel C.J."/>
            <person name="Dacks J.B."/>
            <person name="Foster P.G."/>
            <person name="Simillion C."/>
            <person name="Van de Peer Y."/>
            <person name="Miranda-Saavedra D."/>
            <person name="Barton G.J."/>
            <person name="Westrop G.D."/>
            <person name="Mueller S."/>
            <person name="Dessi D."/>
            <person name="Fiori P.L."/>
            <person name="Ren Q."/>
            <person name="Paulsen I."/>
            <person name="Zhang H."/>
            <person name="Bastida-Corcuera F.D."/>
            <person name="Simoes-Barbosa A."/>
            <person name="Brown M.T."/>
            <person name="Hayes R.D."/>
            <person name="Mukherjee M."/>
            <person name="Okumura C.Y."/>
            <person name="Schneider R."/>
            <person name="Smith A.J."/>
            <person name="Vanacova S."/>
            <person name="Villalvazo M."/>
            <person name="Haas B.J."/>
            <person name="Pertea M."/>
            <person name="Feldblyum T.V."/>
            <person name="Utterback T.R."/>
            <person name="Shu C.L."/>
            <person name="Osoegawa K."/>
            <person name="de Jong P.J."/>
            <person name="Hrdy I."/>
            <person name="Horvathova L."/>
            <person name="Zubacova Z."/>
            <person name="Dolezal P."/>
            <person name="Malik S.B."/>
            <person name="Logsdon J.M. Jr."/>
            <person name="Henze K."/>
            <person name="Gupta A."/>
            <person name="Wang C.C."/>
            <person name="Dunne R.L."/>
            <person name="Upcroft J.A."/>
            <person name="Upcroft P."/>
            <person name="White O."/>
            <person name="Salzberg S.L."/>
            <person name="Tang P."/>
            <person name="Chiu C.-H."/>
            <person name="Lee Y.-S."/>
            <person name="Embley T.M."/>
            <person name="Coombs G.H."/>
            <person name="Mottram J.C."/>
            <person name="Tachezy J."/>
            <person name="Fraser-Liggett C.M."/>
            <person name="Johnson P.J."/>
        </authorList>
    </citation>
    <scope>NUCLEOTIDE SEQUENCE [LARGE SCALE GENOMIC DNA]</scope>
    <source>
        <strain evidence="1">G3</strain>
    </source>
</reference>
<dbReference type="VEuPathDB" id="TrichDB:TVAGG3_0873800"/>
<dbReference type="KEGG" id="tva:4752718"/>
<evidence type="ECO:0000313" key="1">
    <source>
        <dbReference type="EMBL" id="EAX94974.1"/>
    </source>
</evidence>
<dbReference type="EMBL" id="DS113829">
    <property type="protein sequence ID" value="EAX94974.1"/>
    <property type="molecule type" value="Genomic_DNA"/>
</dbReference>
<proteinExistence type="predicted"/>
<sequence>MVMCVVFRLPFNVNTFECHTIATGTVLSTGDSDKRYQVDSMLSFSENGSPTINMPFKAEGQACNVKITCLDPDYFALGRQSHEIERFITIQESILYEGLKAKPSRVAFIRLLQSAYKRLNYNAVVVMIYDQEEIRILAKFIDSPILEKELQRVINNFSLEHFIDGETMKWTIDKYRIGMHCITVENSKYLFFISADGSSNIIRSIELNFHAVLTMLVTHNHAHLISRGSYEDLDVLKNVWGKQNFVVFECVNKKFDWLIGNLYGKPVDEDMINCIYSRIIEPLDDELNKVVSFMVPIWRKPGERNVLLVNGINTFDSIRNVKVLTCTLRDVTNYYNTSNEQTLSSTLGAIMIGFNRVLHEDFNIDFPEVFKRFFNEQVPKSFSQLTKITETKVLQHFSAEQIPLIRLIRSNCNQMNAATCPIGDEGDFVFFPEISLMKTIPKLTLSIFFTPKPENSNDTRVTFLDLLRDTYLDLKVPTRTSPYANWDVPNEIAFSPKCRKHIEIIAGSFYRKHCPIFLNSVIESIKTGKSIALCSIHEIDTIRPYLVDIQYSNGIMSIVMISLEYENMLSNQSSMVKHALDGVNPTGHIFEWTYLTEETVDGIYATTPGGVEPQQFSKNSLKLVIVPEQRMMVEKQLDEGFINLPIIVKFDEPRWYISKGKLVSKGVINGVCILVPMNAIPNELQPGKKAQSARYLNDAFNKLQKSIDFDKSEFNAALDIVTVVAV</sequence>
<reference evidence="1" key="1">
    <citation type="submission" date="2006-10" db="EMBL/GenBank/DDBJ databases">
        <authorList>
            <person name="Amadeo P."/>
            <person name="Zhao Q."/>
            <person name="Wortman J."/>
            <person name="Fraser-Liggett C."/>
            <person name="Carlton J."/>
        </authorList>
    </citation>
    <scope>NUCLEOTIDE SEQUENCE</scope>
    <source>
        <strain evidence="1">G3</strain>
    </source>
</reference>
<evidence type="ECO:0000313" key="2">
    <source>
        <dbReference type="Proteomes" id="UP000001542"/>
    </source>
</evidence>
<accession>A2FJG1</accession>
<keyword evidence="2" id="KW-1185">Reference proteome</keyword>
<dbReference type="RefSeq" id="XP_001307904.1">
    <property type="nucleotide sequence ID" value="XM_001307903.1"/>
</dbReference>
<dbReference type="VEuPathDB" id="TrichDB:TVAG_205720"/>
<gene>
    <name evidence="1" type="ORF">TVAG_205720</name>
</gene>
<protein>
    <submittedName>
        <fullName evidence="1">Uncharacterized protein</fullName>
    </submittedName>
</protein>
<dbReference type="InParanoid" id="A2FJG1"/>
<dbReference type="AlphaFoldDB" id="A2FJG1"/>
<name>A2FJG1_TRIV3</name>
<dbReference type="Proteomes" id="UP000001542">
    <property type="component" value="Unassembled WGS sequence"/>
</dbReference>